<dbReference type="AlphaFoldDB" id="A0AAF0CVP2"/>
<dbReference type="PANTHER" id="PTHR22789">
    <property type="entry name" value="FUCULOSE PHOSPHATE ALDOLASE"/>
    <property type="match status" value="1"/>
</dbReference>
<dbReference type="RefSeq" id="WP_275469639.1">
    <property type="nucleotide sequence ID" value="NZ_CP110232.1"/>
</dbReference>
<protein>
    <submittedName>
        <fullName evidence="4">L-fuculose-phosphate aldolase</fullName>
        <ecNumber evidence="4">4.1.2.17</ecNumber>
    </submittedName>
</protein>
<dbReference type="InterPro" id="IPR001303">
    <property type="entry name" value="Aldolase_II/adducin_N"/>
</dbReference>
<evidence type="ECO:0000256" key="2">
    <source>
        <dbReference type="ARBA" id="ARBA00023239"/>
    </source>
</evidence>
<dbReference type="Pfam" id="PF00596">
    <property type="entry name" value="Aldolase_II"/>
    <property type="match status" value="1"/>
</dbReference>
<dbReference type="InterPro" id="IPR036409">
    <property type="entry name" value="Aldolase_II/adducin_N_sf"/>
</dbReference>
<keyword evidence="1" id="KW-0479">Metal-binding</keyword>
<evidence type="ECO:0000313" key="5">
    <source>
        <dbReference type="Proteomes" id="UP001179647"/>
    </source>
</evidence>
<dbReference type="Gene3D" id="3.40.225.10">
    <property type="entry name" value="Class II aldolase/adducin N-terminal domain"/>
    <property type="match status" value="1"/>
</dbReference>
<name>A0AAF0CVP2_9ENTE</name>
<evidence type="ECO:0000313" key="4">
    <source>
        <dbReference type="EMBL" id="WEG73839.1"/>
    </source>
</evidence>
<sequence length="215" mass="23762">MNYQKERQEIIEYGKALVTEQLTTGTGGNISLFIPEEQVMLISPSGIPYQDIELTDVVVLDLEGNILEGTRKPSSEYEMHKIFYKKNPEIRAVVHTHSDYATSVACLQKEIPPLHYIIGSVGRSVRCCAYKTFGTQALAEEAYQVMGANKGILLGNHGVLTVGTDLSEAFSIAKDIEFLAKLYVRSATLGEPVLLSEAELDVVVKKFKTYGQITN</sequence>
<dbReference type="NCBIfam" id="NF005302">
    <property type="entry name" value="PRK06833.1"/>
    <property type="match status" value="1"/>
</dbReference>
<evidence type="ECO:0000256" key="1">
    <source>
        <dbReference type="ARBA" id="ARBA00022723"/>
    </source>
</evidence>
<dbReference type="GO" id="GO:0005829">
    <property type="term" value="C:cytosol"/>
    <property type="evidence" value="ECO:0007669"/>
    <property type="project" value="TreeGrafter"/>
</dbReference>
<proteinExistence type="predicted"/>
<gene>
    <name evidence="4" type="ORF">OL234_02700</name>
</gene>
<dbReference type="SMART" id="SM01007">
    <property type="entry name" value="Aldolase_II"/>
    <property type="match status" value="1"/>
</dbReference>
<dbReference type="SUPFAM" id="SSF53639">
    <property type="entry name" value="AraD/HMP-PK domain-like"/>
    <property type="match status" value="1"/>
</dbReference>
<feature type="domain" description="Class II aldolase/adducin N-terminal" evidence="3">
    <location>
        <begin position="8"/>
        <end position="184"/>
    </location>
</feature>
<accession>A0AAF0CVP2</accession>
<reference evidence="4" key="1">
    <citation type="submission" date="2022-10" db="EMBL/GenBank/DDBJ databases">
        <title>Vagococcus sp. isolated from poultry meat.</title>
        <authorList>
            <person name="Johansson P."/>
            <person name="Bjorkroth J."/>
        </authorList>
    </citation>
    <scope>NUCLEOTIDE SEQUENCE</scope>
    <source>
        <strain evidence="4">STAA11</strain>
    </source>
</reference>
<dbReference type="Proteomes" id="UP001179647">
    <property type="component" value="Chromosome"/>
</dbReference>
<dbReference type="GO" id="GO:0019323">
    <property type="term" value="P:pentose catabolic process"/>
    <property type="evidence" value="ECO:0007669"/>
    <property type="project" value="TreeGrafter"/>
</dbReference>
<dbReference type="GO" id="GO:0008738">
    <property type="term" value="F:L-fuculose-phosphate aldolase activity"/>
    <property type="evidence" value="ECO:0007669"/>
    <property type="project" value="UniProtKB-EC"/>
</dbReference>
<dbReference type="InterPro" id="IPR050197">
    <property type="entry name" value="Aldolase_class_II_sugar_metab"/>
</dbReference>
<dbReference type="EC" id="4.1.2.17" evidence="4"/>
<dbReference type="EMBL" id="CP110232">
    <property type="protein sequence ID" value="WEG73839.1"/>
    <property type="molecule type" value="Genomic_DNA"/>
</dbReference>
<dbReference type="GO" id="GO:0046872">
    <property type="term" value="F:metal ion binding"/>
    <property type="evidence" value="ECO:0007669"/>
    <property type="project" value="UniProtKB-KW"/>
</dbReference>
<dbReference type="PANTHER" id="PTHR22789:SF0">
    <property type="entry name" value="3-OXO-TETRONATE 4-PHOSPHATE DECARBOXYLASE-RELATED"/>
    <property type="match status" value="1"/>
</dbReference>
<keyword evidence="5" id="KW-1185">Reference proteome</keyword>
<dbReference type="KEGG" id="vie:OL234_02700"/>
<organism evidence="4 5">
    <name type="scientific">Vagococcus intermedius</name>
    <dbReference type="NCBI Taxonomy" id="2991418"/>
    <lineage>
        <taxon>Bacteria</taxon>
        <taxon>Bacillati</taxon>
        <taxon>Bacillota</taxon>
        <taxon>Bacilli</taxon>
        <taxon>Lactobacillales</taxon>
        <taxon>Enterococcaceae</taxon>
        <taxon>Vagococcus</taxon>
    </lineage>
</organism>
<evidence type="ECO:0000259" key="3">
    <source>
        <dbReference type="SMART" id="SM01007"/>
    </source>
</evidence>
<keyword evidence="2 4" id="KW-0456">Lyase</keyword>